<evidence type="ECO:0000256" key="1">
    <source>
        <dbReference type="SAM" id="SignalP"/>
    </source>
</evidence>
<keyword evidence="4" id="KW-1185">Reference proteome</keyword>
<evidence type="ECO:0000313" key="4">
    <source>
        <dbReference type="Proteomes" id="UP000770785"/>
    </source>
</evidence>
<dbReference type="Proteomes" id="UP000770785">
    <property type="component" value="Unassembled WGS sequence"/>
</dbReference>
<feature type="domain" description="Haem-binding uptake Tiki superfamily ChaN" evidence="2">
    <location>
        <begin position="41"/>
        <end position="244"/>
    </location>
</feature>
<dbReference type="SUPFAM" id="SSF159501">
    <property type="entry name" value="EreA/ChaN-like"/>
    <property type="match status" value="1"/>
</dbReference>
<comment type="caution">
    <text evidence="3">The sequence shown here is derived from an EMBL/GenBank/DDBJ whole genome shotgun (WGS) entry which is preliminary data.</text>
</comment>
<dbReference type="Gene3D" id="3.40.50.11550">
    <property type="match status" value="1"/>
</dbReference>
<dbReference type="CDD" id="cd14727">
    <property type="entry name" value="ChanN-like"/>
    <property type="match status" value="1"/>
</dbReference>
<protein>
    <submittedName>
        <fullName evidence="3">Iron-regulated protein</fullName>
    </submittedName>
</protein>
<proteinExistence type="predicted"/>
<keyword evidence="1" id="KW-0732">Signal</keyword>
<dbReference type="Pfam" id="PF04187">
    <property type="entry name" value="Cofac_haem_bdg"/>
    <property type="match status" value="1"/>
</dbReference>
<organism evidence="3 4">
    <name type="scientific">Neolewinella antarctica</name>
    <dbReference type="NCBI Taxonomy" id="442734"/>
    <lineage>
        <taxon>Bacteria</taxon>
        <taxon>Pseudomonadati</taxon>
        <taxon>Bacteroidota</taxon>
        <taxon>Saprospiria</taxon>
        <taxon>Saprospirales</taxon>
        <taxon>Lewinellaceae</taxon>
        <taxon>Neolewinella</taxon>
    </lineage>
</organism>
<gene>
    <name evidence="3" type="ORF">GGR27_000327</name>
</gene>
<sequence>MHRFFPLTLLLLTSQLLMAQKLPQAYNLFDAKGKEKKYRKLIKAVEDADVILFGEAHNDALGHWLQNVVIRDVAAVDNRPLALGLEMFETDQQAALEDFLADKIKAADLDKVGEGLWNNFATDYEPIIRWAHANDVAVHGTNVPRKYARIVFSEGFEGLEAERTMAGTEFPELPIAYDPDLKAYQEMLEMMGGGHGGANFPKAQAIKDATMAWRITEAIHPGGRLFHLNGSFHSDFRQGIVWYLRQYQPTLKVLTISVVEQESVDDLTEENYERADYIFAVPSIMTKTY</sequence>
<dbReference type="RefSeq" id="WP_168035649.1">
    <property type="nucleotide sequence ID" value="NZ_JAATJH010000001.1"/>
</dbReference>
<feature type="chain" id="PRO_5046010804" evidence="1">
    <location>
        <begin position="20"/>
        <end position="289"/>
    </location>
</feature>
<feature type="signal peptide" evidence="1">
    <location>
        <begin position="1"/>
        <end position="19"/>
    </location>
</feature>
<reference evidence="3 4" key="1">
    <citation type="submission" date="2020-03" db="EMBL/GenBank/DDBJ databases">
        <title>Genomic Encyclopedia of Type Strains, Phase IV (KMG-IV): sequencing the most valuable type-strain genomes for metagenomic binning, comparative biology and taxonomic classification.</title>
        <authorList>
            <person name="Goeker M."/>
        </authorList>
    </citation>
    <scope>NUCLEOTIDE SEQUENCE [LARGE SCALE GENOMIC DNA]</scope>
    <source>
        <strain evidence="3 4">DSM 105096</strain>
    </source>
</reference>
<name>A0ABX0X766_9BACT</name>
<dbReference type="InterPro" id="IPR007314">
    <property type="entry name" value="Cofac_haem-bd_dom"/>
</dbReference>
<evidence type="ECO:0000259" key="2">
    <source>
        <dbReference type="Pfam" id="PF04187"/>
    </source>
</evidence>
<evidence type="ECO:0000313" key="3">
    <source>
        <dbReference type="EMBL" id="NJC24846.1"/>
    </source>
</evidence>
<dbReference type="EMBL" id="JAATJH010000001">
    <property type="protein sequence ID" value="NJC24846.1"/>
    <property type="molecule type" value="Genomic_DNA"/>
</dbReference>
<accession>A0ABX0X766</accession>